<dbReference type="EMBL" id="QJKJ01000697">
    <property type="protein sequence ID" value="RDY11157.1"/>
    <property type="molecule type" value="Genomic_DNA"/>
</dbReference>
<evidence type="ECO:0000313" key="1">
    <source>
        <dbReference type="EMBL" id="RDY11157.1"/>
    </source>
</evidence>
<protein>
    <submittedName>
        <fullName evidence="1">Uncharacterized protein</fullName>
    </submittedName>
</protein>
<keyword evidence="2" id="KW-1185">Reference proteome</keyword>
<comment type="caution">
    <text evidence="1">The sequence shown here is derived from an EMBL/GenBank/DDBJ whole genome shotgun (WGS) entry which is preliminary data.</text>
</comment>
<sequence length="59" mass="6735">MMMFKLDKIRSDVLQTISFPTIEQVYAHVRREDIHQTVILRGLTNKISAFMVAKGVGSL</sequence>
<dbReference type="Proteomes" id="UP000257109">
    <property type="component" value="Unassembled WGS sequence"/>
</dbReference>
<dbReference type="OrthoDB" id="913334at2759"/>
<reference evidence="1" key="1">
    <citation type="submission" date="2018-05" db="EMBL/GenBank/DDBJ databases">
        <title>Draft genome of Mucuna pruriens seed.</title>
        <authorList>
            <person name="Nnadi N.E."/>
            <person name="Vos R."/>
            <person name="Hasami M.H."/>
            <person name="Devisetty U.K."/>
            <person name="Aguiy J.C."/>
        </authorList>
    </citation>
    <scope>NUCLEOTIDE SEQUENCE [LARGE SCALE GENOMIC DNA]</scope>
    <source>
        <strain evidence="1">JCA_2017</strain>
    </source>
</reference>
<proteinExistence type="predicted"/>
<organism evidence="1 2">
    <name type="scientific">Mucuna pruriens</name>
    <name type="common">Velvet bean</name>
    <name type="synonym">Dolichos pruriens</name>
    <dbReference type="NCBI Taxonomy" id="157652"/>
    <lineage>
        <taxon>Eukaryota</taxon>
        <taxon>Viridiplantae</taxon>
        <taxon>Streptophyta</taxon>
        <taxon>Embryophyta</taxon>
        <taxon>Tracheophyta</taxon>
        <taxon>Spermatophyta</taxon>
        <taxon>Magnoliopsida</taxon>
        <taxon>eudicotyledons</taxon>
        <taxon>Gunneridae</taxon>
        <taxon>Pentapetalae</taxon>
        <taxon>rosids</taxon>
        <taxon>fabids</taxon>
        <taxon>Fabales</taxon>
        <taxon>Fabaceae</taxon>
        <taxon>Papilionoideae</taxon>
        <taxon>50 kb inversion clade</taxon>
        <taxon>NPAAA clade</taxon>
        <taxon>indigoferoid/millettioid clade</taxon>
        <taxon>Phaseoleae</taxon>
        <taxon>Mucuna</taxon>
    </lineage>
</organism>
<feature type="non-terminal residue" evidence="1">
    <location>
        <position position="1"/>
    </location>
</feature>
<evidence type="ECO:0000313" key="2">
    <source>
        <dbReference type="Proteomes" id="UP000257109"/>
    </source>
</evidence>
<gene>
    <name evidence="1" type="ORF">CR513_04218</name>
</gene>
<name>A0A371I7Y1_MUCPR</name>
<dbReference type="AlphaFoldDB" id="A0A371I7Y1"/>
<accession>A0A371I7Y1</accession>